<dbReference type="SMART" id="SM00827">
    <property type="entry name" value="PKS_AT"/>
    <property type="match status" value="1"/>
</dbReference>
<gene>
    <name evidence="4" type="ORF">GCM10010470_25280</name>
</gene>
<dbReference type="SUPFAM" id="SSF52151">
    <property type="entry name" value="FabD/lysophospholipase-like"/>
    <property type="match status" value="1"/>
</dbReference>
<evidence type="ECO:0000256" key="1">
    <source>
        <dbReference type="ARBA" id="ARBA00022450"/>
    </source>
</evidence>
<dbReference type="InterPro" id="IPR001227">
    <property type="entry name" value="Ac_transferase_dom_sf"/>
</dbReference>
<evidence type="ECO:0000313" key="4">
    <source>
        <dbReference type="EMBL" id="GAA2789625.1"/>
    </source>
</evidence>
<dbReference type="InterPro" id="IPR016036">
    <property type="entry name" value="Malonyl_transacylase_ACP-bd"/>
</dbReference>
<dbReference type="InterPro" id="IPR050091">
    <property type="entry name" value="PKS_NRPS_Biosynth_Enz"/>
</dbReference>
<dbReference type="PANTHER" id="PTHR43775">
    <property type="entry name" value="FATTY ACID SYNTHASE"/>
    <property type="match status" value="1"/>
</dbReference>
<dbReference type="Gene3D" id="3.40.366.10">
    <property type="entry name" value="Malonyl-Coenzyme A Acyl Carrier Protein, domain 2"/>
    <property type="match status" value="1"/>
</dbReference>
<dbReference type="RefSeq" id="WP_344679806.1">
    <property type="nucleotide sequence ID" value="NZ_BAAAUX010000012.1"/>
</dbReference>
<keyword evidence="2" id="KW-0597">Phosphoprotein</keyword>
<evidence type="ECO:0000259" key="3">
    <source>
        <dbReference type="SMART" id="SM00827"/>
    </source>
</evidence>
<comment type="caution">
    <text evidence="4">The sequence shown here is derived from an EMBL/GenBank/DDBJ whole genome shotgun (WGS) entry which is preliminary data.</text>
</comment>
<evidence type="ECO:0000256" key="2">
    <source>
        <dbReference type="ARBA" id="ARBA00022553"/>
    </source>
</evidence>
<dbReference type="SUPFAM" id="SSF55048">
    <property type="entry name" value="Probable ACP-binding domain of malonyl-CoA ACP transacylase"/>
    <property type="match status" value="1"/>
</dbReference>
<dbReference type="InterPro" id="IPR016035">
    <property type="entry name" value="Acyl_Trfase/lysoPLipase"/>
</dbReference>
<dbReference type="PANTHER" id="PTHR43775:SF37">
    <property type="entry name" value="SI:DKEY-61P9.11"/>
    <property type="match status" value="1"/>
</dbReference>
<protein>
    <recommendedName>
        <fullName evidence="3">Malonyl-CoA:ACP transacylase (MAT) domain-containing protein</fullName>
    </recommendedName>
</protein>
<proteinExistence type="predicted"/>
<dbReference type="Pfam" id="PF00698">
    <property type="entry name" value="Acyl_transf_1"/>
    <property type="match status" value="1"/>
</dbReference>
<dbReference type="Gene3D" id="3.30.70.250">
    <property type="entry name" value="Malonyl-CoA ACP transacylase, ACP-binding"/>
    <property type="match status" value="1"/>
</dbReference>
<dbReference type="InterPro" id="IPR014043">
    <property type="entry name" value="Acyl_transferase_dom"/>
</dbReference>
<name>A0ABN3VBN5_9PSEU</name>
<organism evidence="4 5">
    <name type="scientific">Saccharopolyspora taberi</name>
    <dbReference type="NCBI Taxonomy" id="60895"/>
    <lineage>
        <taxon>Bacteria</taxon>
        <taxon>Bacillati</taxon>
        <taxon>Actinomycetota</taxon>
        <taxon>Actinomycetes</taxon>
        <taxon>Pseudonocardiales</taxon>
        <taxon>Pseudonocardiaceae</taxon>
        <taxon>Saccharopolyspora</taxon>
    </lineage>
</organism>
<feature type="domain" description="Malonyl-CoA:ACP transacylase (MAT)" evidence="3">
    <location>
        <begin position="9"/>
        <end position="301"/>
    </location>
</feature>
<reference evidence="4 5" key="1">
    <citation type="journal article" date="2019" name="Int. J. Syst. Evol. Microbiol.">
        <title>The Global Catalogue of Microorganisms (GCM) 10K type strain sequencing project: providing services to taxonomists for standard genome sequencing and annotation.</title>
        <authorList>
            <consortium name="The Broad Institute Genomics Platform"/>
            <consortium name="The Broad Institute Genome Sequencing Center for Infectious Disease"/>
            <person name="Wu L."/>
            <person name="Ma J."/>
        </authorList>
    </citation>
    <scope>NUCLEOTIDE SEQUENCE [LARGE SCALE GENOMIC DNA]</scope>
    <source>
        <strain evidence="4 5">JCM 9383</strain>
    </source>
</reference>
<dbReference type="Gene3D" id="3.30.70.3290">
    <property type="match status" value="1"/>
</dbReference>
<evidence type="ECO:0000313" key="5">
    <source>
        <dbReference type="Proteomes" id="UP001500979"/>
    </source>
</evidence>
<dbReference type="EMBL" id="BAAAUX010000012">
    <property type="protein sequence ID" value="GAA2789625.1"/>
    <property type="molecule type" value="Genomic_DNA"/>
</dbReference>
<sequence length="327" mass="35003">MTGRRLAMLLPGQGSQYAGMAVELYEREPEFTSIVDEFFHHMGADGALVRDRWLRDGAGVDEGTQAQPLLFAVGYAIAKMLHDRGLRPDVLVGHSVGELAAACLAGVFDLPGAARILVGRGRALAAAPAGGMLGVAASREDVEGCVEPRWAARGVVVGAVNAPQQTVLSGPDPELSQAEQAIREAGFTARRVRATEPWHSPAMDQAAELFELAVAAEPLHRPELPIVSGRTGQRVTDEQAVDPSFWARQMAEPVLFWPALDTALEDHTVVEAGQGLAMLARRHPAVRRGGSEVISLLPSAGRPGWETWKKGLSRIDCTTLVEADDFV</sequence>
<dbReference type="Proteomes" id="UP001500979">
    <property type="component" value="Unassembled WGS sequence"/>
</dbReference>
<keyword evidence="1" id="KW-0596">Phosphopantetheine</keyword>
<accession>A0ABN3VBN5</accession>
<keyword evidence="5" id="KW-1185">Reference proteome</keyword>